<keyword evidence="1" id="KW-0812">Transmembrane</keyword>
<name>A0A1H3GDW1_9RHOB</name>
<dbReference type="AlphaFoldDB" id="A0A1H3GDW1"/>
<evidence type="ECO:0000313" key="3">
    <source>
        <dbReference type="Proteomes" id="UP000199286"/>
    </source>
</evidence>
<dbReference type="Proteomes" id="UP000199286">
    <property type="component" value="Unassembled WGS sequence"/>
</dbReference>
<proteinExistence type="predicted"/>
<feature type="transmembrane region" description="Helical" evidence="1">
    <location>
        <begin position="43"/>
        <end position="61"/>
    </location>
</feature>
<accession>A0A1H3GDW1</accession>
<evidence type="ECO:0000313" key="2">
    <source>
        <dbReference type="EMBL" id="SDY00848.1"/>
    </source>
</evidence>
<keyword evidence="1" id="KW-0472">Membrane</keyword>
<organism evidence="2 3">
    <name type="scientific">Citreimonas salinaria</name>
    <dbReference type="NCBI Taxonomy" id="321339"/>
    <lineage>
        <taxon>Bacteria</taxon>
        <taxon>Pseudomonadati</taxon>
        <taxon>Pseudomonadota</taxon>
        <taxon>Alphaproteobacteria</taxon>
        <taxon>Rhodobacterales</taxon>
        <taxon>Roseobacteraceae</taxon>
        <taxon>Citreimonas</taxon>
    </lineage>
</organism>
<evidence type="ECO:0000256" key="1">
    <source>
        <dbReference type="SAM" id="Phobius"/>
    </source>
</evidence>
<dbReference type="EMBL" id="FNPF01000002">
    <property type="protein sequence ID" value="SDY00848.1"/>
    <property type="molecule type" value="Genomic_DNA"/>
</dbReference>
<dbReference type="STRING" id="321339.SAMN05444340_102270"/>
<gene>
    <name evidence="2" type="ORF">SAMN05444340_102270</name>
</gene>
<reference evidence="2 3" key="1">
    <citation type="submission" date="2016-10" db="EMBL/GenBank/DDBJ databases">
        <authorList>
            <person name="de Groot N.N."/>
        </authorList>
    </citation>
    <scope>NUCLEOTIDE SEQUENCE [LARGE SCALE GENOMIC DNA]</scope>
    <source>
        <strain evidence="2 3">DSM 26880</strain>
    </source>
</reference>
<keyword evidence="1" id="KW-1133">Transmembrane helix</keyword>
<protein>
    <submittedName>
        <fullName evidence="2">Uncharacterized protein</fullName>
    </submittedName>
</protein>
<sequence length="67" mass="7523">MFSSVLIKFFTDGEQSETNEKLKGRFAMYHTIKSALVRRDTGFWNDVAGGLSLALLFYGALHIPVIL</sequence>
<keyword evidence="3" id="KW-1185">Reference proteome</keyword>